<dbReference type="PANTHER" id="PTHR46053">
    <property type="entry name" value="E3 UBIQUITIN-PROTEIN LIGASE MARCH4-LIKE"/>
    <property type="match status" value="1"/>
</dbReference>
<dbReference type="Gene3D" id="3.30.40.10">
    <property type="entry name" value="Zinc/RING finger domain, C3HC4 (zinc finger)"/>
    <property type="match status" value="1"/>
</dbReference>
<evidence type="ECO:0000256" key="9">
    <source>
        <dbReference type="ARBA" id="ARBA00022786"/>
    </source>
</evidence>
<keyword evidence="10" id="KW-0862">Zinc</keyword>
<dbReference type="CDD" id="cd16495">
    <property type="entry name" value="RING_CH-C4HC3_MARCH"/>
    <property type="match status" value="1"/>
</dbReference>
<dbReference type="InterPro" id="IPR046356">
    <property type="entry name" value="MARCHF4/9/11"/>
</dbReference>
<evidence type="ECO:0000259" key="14">
    <source>
        <dbReference type="PROSITE" id="PS51292"/>
    </source>
</evidence>
<evidence type="ECO:0000256" key="13">
    <source>
        <dbReference type="SAM" id="Phobius"/>
    </source>
</evidence>
<dbReference type="EC" id="2.3.2.27" evidence="4"/>
<proteinExistence type="predicted"/>
<evidence type="ECO:0000256" key="11">
    <source>
        <dbReference type="ARBA" id="ARBA00022989"/>
    </source>
</evidence>
<sequence length="341" mass="38860">MIRTDDQNSKDIPEKFRMIHIHTDEMYSSKIEQCIIDTNKTDREEMKITQQMKSEETPDSTTDNQRLFFSSKHEATKTEDNCSAKQDIVIPFENNVTGNLLCSSKHDTTKTEDNCSAKQDVVSDSIPFQNNVKGDMYQCKYCAQESNDKDCLITPCRCSGSLRYVHKHCLETWLRVRSKGSSETQLRCELCGYRFCRQKQHMWTCFSCSDLSRSDRWLYYAGIFCLFIIVASVSALVFCFIQNSPFANKHVESKIDNVVASSANTNEINRAIETNNISTQDIIKIVCAVVCIMSIALCVLLVKLCKVPPHKLTLGHTNMRWAALPYSASRDSLVMDNVTNL</sequence>
<evidence type="ECO:0000256" key="5">
    <source>
        <dbReference type="ARBA" id="ARBA00022679"/>
    </source>
</evidence>
<dbReference type="SUPFAM" id="SSF57850">
    <property type="entry name" value="RING/U-box"/>
    <property type="match status" value="1"/>
</dbReference>
<reference evidence="15 16" key="1">
    <citation type="submission" date="2024-11" db="EMBL/GenBank/DDBJ databases">
        <title>Chromosome-level genome assembly of the freshwater bivalve Anodonta woodiana.</title>
        <authorList>
            <person name="Chen X."/>
        </authorList>
    </citation>
    <scope>NUCLEOTIDE SEQUENCE [LARGE SCALE GENOMIC DNA]</scope>
    <source>
        <strain evidence="15">MN2024</strain>
        <tissue evidence="15">Gills</tissue>
    </source>
</reference>
<protein>
    <recommendedName>
        <fullName evidence="4">RING-type E3 ubiquitin transferase</fullName>
        <ecNumber evidence="4">2.3.2.27</ecNumber>
    </recommendedName>
</protein>
<keyword evidence="7" id="KW-0479">Metal-binding</keyword>
<keyword evidence="9" id="KW-0833">Ubl conjugation pathway</keyword>
<keyword evidence="6 13" id="KW-0812">Transmembrane</keyword>
<comment type="catalytic activity">
    <reaction evidence="1">
        <text>S-ubiquitinyl-[E2 ubiquitin-conjugating enzyme]-L-cysteine + [acceptor protein]-L-lysine = [E2 ubiquitin-conjugating enzyme]-L-cysteine + N(6)-ubiquitinyl-[acceptor protein]-L-lysine.</text>
        <dbReference type="EC" id="2.3.2.27"/>
    </reaction>
</comment>
<evidence type="ECO:0000256" key="3">
    <source>
        <dbReference type="ARBA" id="ARBA00004906"/>
    </source>
</evidence>
<dbReference type="PANTHER" id="PTHR46053:SF2">
    <property type="entry name" value="RING-TYPE E3 UBIQUITIN TRANSFERASE"/>
    <property type="match status" value="1"/>
</dbReference>
<dbReference type="GO" id="GO:0008270">
    <property type="term" value="F:zinc ion binding"/>
    <property type="evidence" value="ECO:0007669"/>
    <property type="project" value="UniProtKB-KW"/>
</dbReference>
<evidence type="ECO:0000256" key="10">
    <source>
        <dbReference type="ARBA" id="ARBA00022833"/>
    </source>
</evidence>
<keyword evidence="8" id="KW-0863">Zinc-finger</keyword>
<evidence type="ECO:0000256" key="1">
    <source>
        <dbReference type="ARBA" id="ARBA00000900"/>
    </source>
</evidence>
<dbReference type="PROSITE" id="PS51292">
    <property type="entry name" value="ZF_RING_CH"/>
    <property type="match status" value="1"/>
</dbReference>
<evidence type="ECO:0000313" key="15">
    <source>
        <dbReference type="EMBL" id="KAL3869579.1"/>
    </source>
</evidence>
<keyword evidence="5" id="KW-0808">Transferase</keyword>
<keyword evidence="12 13" id="KW-0472">Membrane</keyword>
<comment type="subcellular location">
    <subcellularLocation>
        <location evidence="2">Endomembrane system</location>
        <topology evidence="2">Multi-pass membrane protein</topology>
    </subcellularLocation>
</comment>
<evidence type="ECO:0000256" key="7">
    <source>
        <dbReference type="ARBA" id="ARBA00022723"/>
    </source>
</evidence>
<evidence type="ECO:0000256" key="8">
    <source>
        <dbReference type="ARBA" id="ARBA00022771"/>
    </source>
</evidence>
<dbReference type="Pfam" id="PF12906">
    <property type="entry name" value="RINGv"/>
    <property type="match status" value="1"/>
</dbReference>
<dbReference type="EMBL" id="JBJQND010000008">
    <property type="protein sequence ID" value="KAL3869579.1"/>
    <property type="molecule type" value="Genomic_DNA"/>
</dbReference>
<evidence type="ECO:0000256" key="2">
    <source>
        <dbReference type="ARBA" id="ARBA00004127"/>
    </source>
</evidence>
<name>A0ABD3W6T1_SINWO</name>
<evidence type="ECO:0000256" key="6">
    <source>
        <dbReference type="ARBA" id="ARBA00022692"/>
    </source>
</evidence>
<feature type="domain" description="RING-CH-type" evidence="14">
    <location>
        <begin position="131"/>
        <end position="198"/>
    </location>
</feature>
<gene>
    <name evidence="15" type="ORF">ACJMK2_042247</name>
</gene>
<dbReference type="AlphaFoldDB" id="A0ABD3W6T1"/>
<dbReference type="SMART" id="SM00744">
    <property type="entry name" value="RINGv"/>
    <property type="match status" value="1"/>
</dbReference>
<evidence type="ECO:0000256" key="4">
    <source>
        <dbReference type="ARBA" id="ARBA00012483"/>
    </source>
</evidence>
<evidence type="ECO:0000256" key="12">
    <source>
        <dbReference type="ARBA" id="ARBA00023136"/>
    </source>
</evidence>
<dbReference type="GO" id="GO:0012505">
    <property type="term" value="C:endomembrane system"/>
    <property type="evidence" value="ECO:0007669"/>
    <property type="project" value="UniProtKB-SubCell"/>
</dbReference>
<keyword evidence="11 13" id="KW-1133">Transmembrane helix</keyword>
<keyword evidence="16" id="KW-1185">Reference proteome</keyword>
<dbReference type="GO" id="GO:0061630">
    <property type="term" value="F:ubiquitin protein ligase activity"/>
    <property type="evidence" value="ECO:0007669"/>
    <property type="project" value="UniProtKB-EC"/>
</dbReference>
<dbReference type="InterPro" id="IPR011016">
    <property type="entry name" value="Znf_RING-CH"/>
</dbReference>
<comment type="pathway">
    <text evidence="3">Protein modification; protein ubiquitination.</text>
</comment>
<organism evidence="15 16">
    <name type="scientific">Sinanodonta woodiana</name>
    <name type="common">Chinese pond mussel</name>
    <name type="synonym">Anodonta woodiana</name>
    <dbReference type="NCBI Taxonomy" id="1069815"/>
    <lineage>
        <taxon>Eukaryota</taxon>
        <taxon>Metazoa</taxon>
        <taxon>Spiralia</taxon>
        <taxon>Lophotrochozoa</taxon>
        <taxon>Mollusca</taxon>
        <taxon>Bivalvia</taxon>
        <taxon>Autobranchia</taxon>
        <taxon>Heteroconchia</taxon>
        <taxon>Palaeoheterodonta</taxon>
        <taxon>Unionida</taxon>
        <taxon>Unionoidea</taxon>
        <taxon>Unionidae</taxon>
        <taxon>Unioninae</taxon>
        <taxon>Sinanodonta</taxon>
    </lineage>
</organism>
<evidence type="ECO:0000313" key="16">
    <source>
        <dbReference type="Proteomes" id="UP001634394"/>
    </source>
</evidence>
<comment type="caution">
    <text evidence="15">The sequence shown here is derived from an EMBL/GenBank/DDBJ whole genome shotgun (WGS) entry which is preliminary data.</text>
</comment>
<dbReference type="Proteomes" id="UP001634394">
    <property type="component" value="Unassembled WGS sequence"/>
</dbReference>
<accession>A0ABD3W6T1</accession>
<feature type="transmembrane region" description="Helical" evidence="13">
    <location>
        <begin position="217"/>
        <end position="241"/>
    </location>
</feature>
<dbReference type="InterPro" id="IPR013083">
    <property type="entry name" value="Znf_RING/FYVE/PHD"/>
</dbReference>
<feature type="transmembrane region" description="Helical" evidence="13">
    <location>
        <begin position="282"/>
        <end position="302"/>
    </location>
</feature>